<organism evidence="19 20">
    <name type="scientific">Ancylostoma ceylanicum</name>
    <dbReference type="NCBI Taxonomy" id="53326"/>
    <lineage>
        <taxon>Eukaryota</taxon>
        <taxon>Metazoa</taxon>
        <taxon>Ecdysozoa</taxon>
        <taxon>Nematoda</taxon>
        <taxon>Chromadorea</taxon>
        <taxon>Rhabditida</taxon>
        <taxon>Rhabditina</taxon>
        <taxon>Rhabditomorpha</taxon>
        <taxon>Strongyloidea</taxon>
        <taxon>Ancylostomatidae</taxon>
        <taxon>Ancylostomatinae</taxon>
        <taxon>Ancylostoma</taxon>
    </lineage>
</organism>
<feature type="domain" description="Cation-transporting P-type ATPase N-terminal" evidence="18">
    <location>
        <begin position="25"/>
        <end position="99"/>
    </location>
</feature>
<sequence length="1022" mass="113875">MKRLRAFFSKDKRKLEHLKKDIDIDDHKIPIEELFERLKTSPETGLSTDEAGERLRMYGPNALTPPYRTPTWIKFLQNLFGGFNMLLWAASFASLVGYFMEKKEFGDETKADNLYLAITLATVVTITGVFSFYQEAKSGNIMSTFANMIPTMAHVFRDGRITDVKVEDVVLGDIVEISGGDKVPADIRIISARGLKVDNSSLTGESEPQSRSADFTHNNPLESKNVAMFSTSVLEGSARGVVILTADNTVVGRIAALTAQVSSGPSPIAKEINHFIHIITFVALGVGVTFFVLAIIYGYTLIHALIYFMGIVVANVPEGIVATVTVCLTLTAVKMRRKHCLVKNLEAVETLGSTSTICSDKTGTLTQNRMTITHLWCDGIIDEAEQCLPDGKLRGRITHRMEGTYKFLMRCAALCSRATFKNEDFSVPLPRREVSGDASETAILKYCELILGNGGTRKMRDKKLKVAEIPFNSTNKYQVSIHQNGDRFLLVMKGAPEKILKACSTILIEGEERGKDKKFEEEFKKAYERLGGFGERVLGFCDLELDPEKFPPNFVFDTEGPNFPLTNLRFLGFMAMIDPPRPGVPQAVQLCQSAGVKVVMVTGDHPITAKAIARQVHIISRKAKVTELLEDFEGVIPDFEPYGSGRLLPTKAIIIHGEQLKLLSTYTLQEIVSHYPQIVFSRTSPAQKLQIVEAFQHTNNVVAVTGDGVNDAPALRKADIGIAMGIAGTDVSKQAADMILLNDNFASIVTGVEEGRLIFDNLKKSIAYTLTSNIPADWCSKYVSEITPFMCYVIIGIPIPLSLVAILMIDLGTDLWPAIALAYEVPESDIMQRPPRNPEYDKLVNIRLVLFSYLQVGVFQMYAGFVTYFAIMMGHGWLPLDLIQKRELWDCETLNDLEDSFGQQWSFAARKGLEASCHSGYFFAVVVIQWSDALISKTRKNSIVMQGIENQVLNTSLVFTAAMAMFITVTPGVTEVLKLNGIRLCDAMISVYYAFLMFVYDEVRRWYLRKYPTGFIYRETYF</sequence>
<dbReference type="InterPro" id="IPR059000">
    <property type="entry name" value="ATPase_P-type_domA"/>
</dbReference>
<dbReference type="SFLD" id="SFLDS00003">
    <property type="entry name" value="Haloacid_Dehalogenase"/>
    <property type="match status" value="1"/>
</dbReference>
<evidence type="ECO:0000256" key="13">
    <source>
        <dbReference type="ARBA" id="ARBA00023136"/>
    </source>
</evidence>
<evidence type="ECO:0000313" key="20">
    <source>
        <dbReference type="Proteomes" id="UP000024635"/>
    </source>
</evidence>
<dbReference type="Proteomes" id="UP000024635">
    <property type="component" value="Unassembled WGS sequence"/>
</dbReference>
<evidence type="ECO:0000259" key="18">
    <source>
        <dbReference type="SMART" id="SM00831"/>
    </source>
</evidence>
<comment type="subcellular location">
    <subcellularLocation>
        <location evidence="16">Cell membrane</location>
        <topology evidence="16">Multi-pass membrane protein</topology>
    </subcellularLocation>
    <subcellularLocation>
        <location evidence="1">Membrane</location>
        <topology evidence="1">Multi-pass membrane protein</topology>
    </subcellularLocation>
</comment>
<evidence type="ECO:0000256" key="3">
    <source>
        <dbReference type="ARBA" id="ARBA00022448"/>
    </source>
</evidence>
<evidence type="ECO:0000313" key="19">
    <source>
        <dbReference type="EMBL" id="EYC18507.1"/>
    </source>
</evidence>
<dbReference type="Gene3D" id="2.70.150.10">
    <property type="entry name" value="Calcium-transporting ATPase, cytoplasmic transduction domain A"/>
    <property type="match status" value="1"/>
</dbReference>
<dbReference type="GO" id="GO:0006883">
    <property type="term" value="P:intracellular sodium ion homeostasis"/>
    <property type="evidence" value="ECO:0007669"/>
    <property type="project" value="TreeGrafter"/>
</dbReference>
<dbReference type="SMART" id="SM00831">
    <property type="entry name" value="Cation_ATPase_N"/>
    <property type="match status" value="1"/>
</dbReference>
<protein>
    <recommendedName>
        <fullName evidence="16">Sodium/potassium-transporting ATPase subunit alpha</fullName>
    </recommendedName>
</protein>
<name>A0A016UUN1_9BILA</name>
<reference evidence="20" key="1">
    <citation type="journal article" date="2015" name="Nat. Genet.">
        <title>The genome and transcriptome of the zoonotic hookworm Ancylostoma ceylanicum identify infection-specific gene families.</title>
        <authorList>
            <person name="Schwarz E.M."/>
            <person name="Hu Y."/>
            <person name="Antoshechkin I."/>
            <person name="Miller M.M."/>
            <person name="Sternberg P.W."/>
            <person name="Aroian R.V."/>
        </authorList>
    </citation>
    <scope>NUCLEOTIDE SEQUENCE</scope>
    <source>
        <strain evidence="20">HY135</strain>
    </source>
</reference>
<feature type="transmembrane region" description="Helical" evidence="16">
    <location>
        <begin position="981"/>
        <end position="1000"/>
    </location>
</feature>
<feature type="transmembrane region" description="Helical" evidence="16">
    <location>
        <begin position="859"/>
        <end position="878"/>
    </location>
</feature>
<dbReference type="GO" id="GO:0046872">
    <property type="term" value="F:metal ion binding"/>
    <property type="evidence" value="ECO:0007669"/>
    <property type="project" value="UniProtKB-KW"/>
</dbReference>
<dbReference type="GO" id="GO:0005886">
    <property type="term" value="C:plasma membrane"/>
    <property type="evidence" value="ECO:0007669"/>
    <property type="project" value="UniProtKB-SubCell"/>
</dbReference>
<keyword evidence="16" id="KW-0479">Metal-binding</keyword>
<proteinExistence type="inferred from homology"/>
<evidence type="ECO:0000256" key="8">
    <source>
        <dbReference type="ARBA" id="ARBA00022840"/>
    </source>
</evidence>
<comment type="subunit">
    <text evidence="15">The sodium/potassium-transporting ATPase is composed of a catalytic alpha subunit, an auxiliary non-catalytic beta subunit and an additional regulatory subunit.</text>
</comment>
<dbReference type="InterPro" id="IPR044492">
    <property type="entry name" value="P_typ_ATPase_HD_dom"/>
</dbReference>
<dbReference type="OrthoDB" id="3352408at2759"/>
<feature type="transmembrane region" description="Helical" evidence="16">
    <location>
        <begin position="789"/>
        <end position="809"/>
    </location>
</feature>
<dbReference type="PANTHER" id="PTHR43294:SF18">
    <property type="entry name" value="SODIUM_POTASSIUM-TRANSPORTING ATPASE SUBUNIT ALPHA"/>
    <property type="match status" value="1"/>
</dbReference>
<dbReference type="InterPro" id="IPR023214">
    <property type="entry name" value="HAD_sf"/>
</dbReference>
<dbReference type="GO" id="GO:0005524">
    <property type="term" value="F:ATP binding"/>
    <property type="evidence" value="ECO:0007669"/>
    <property type="project" value="UniProtKB-KW"/>
</dbReference>
<dbReference type="InterPro" id="IPR023298">
    <property type="entry name" value="ATPase_P-typ_TM_dom_sf"/>
</dbReference>
<keyword evidence="12 16" id="KW-0406">Ion transport</keyword>
<evidence type="ECO:0000256" key="7">
    <source>
        <dbReference type="ARBA" id="ARBA00022741"/>
    </source>
</evidence>
<dbReference type="InterPro" id="IPR050510">
    <property type="entry name" value="Cation_transp_ATPase_P-type"/>
</dbReference>
<dbReference type="InterPro" id="IPR005775">
    <property type="entry name" value="P-type_ATPase_IIC"/>
</dbReference>
<dbReference type="EMBL" id="JARK01001363">
    <property type="protein sequence ID" value="EYC18507.1"/>
    <property type="molecule type" value="Genomic_DNA"/>
</dbReference>
<dbReference type="Gene3D" id="3.40.1110.10">
    <property type="entry name" value="Calcium-transporting ATPase, cytoplasmic domain N"/>
    <property type="match status" value="1"/>
</dbReference>
<evidence type="ECO:0000256" key="14">
    <source>
        <dbReference type="ARBA" id="ARBA00037422"/>
    </source>
</evidence>
<dbReference type="GO" id="GO:0036376">
    <property type="term" value="P:sodium ion export across plasma membrane"/>
    <property type="evidence" value="ECO:0007669"/>
    <property type="project" value="TreeGrafter"/>
</dbReference>
<evidence type="ECO:0000256" key="10">
    <source>
        <dbReference type="ARBA" id="ARBA00022967"/>
    </source>
</evidence>
<dbReference type="NCBIfam" id="TIGR01106">
    <property type="entry name" value="ATPase-IIC_X-K"/>
    <property type="match status" value="1"/>
</dbReference>
<dbReference type="GO" id="GO:1902600">
    <property type="term" value="P:proton transmembrane transport"/>
    <property type="evidence" value="ECO:0007669"/>
    <property type="project" value="TreeGrafter"/>
</dbReference>
<feature type="region of interest" description="Disordered" evidence="17">
    <location>
        <begin position="200"/>
        <end position="219"/>
    </location>
</feature>
<dbReference type="InterPro" id="IPR001757">
    <property type="entry name" value="P_typ_ATPase"/>
</dbReference>
<feature type="transmembrane region" description="Helical" evidence="16">
    <location>
        <begin position="114"/>
        <end position="133"/>
    </location>
</feature>
<keyword evidence="4 16" id="KW-0633">Potassium transport</keyword>
<gene>
    <name evidence="19" type="primary">Acey_s0027.g1554</name>
    <name evidence="19" type="ORF">Y032_0027g1554</name>
</gene>
<dbReference type="PRINTS" id="PR00119">
    <property type="entry name" value="CATATPASE"/>
</dbReference>
<dbReference type="PANTHER" id="PTHR43294">
    <property type="entry name" value="SODIUM/POTASSIUM-TRANSPORTING ATPASE SUBUNIT ALPHA"/>
    <property type="match status" value="1"/>
</dbReference>
<dbReference type="InterPro" id="IPR004014">
    <property type="entry name" value="ATPase_P-typ_cation-transptr_N"/>
</dbReference>
<keyword evidence="8 16" id="KW-0067">ATP-binding</keyword>
<dbReference type="SUPFAM" id="SSF81653">
    <property type="entry name" value="Calcium ATPase, transduction domain A"/>
    <property type="match status" value="1"/>
</dbReference>
<comment type="caution">
    <text evidence="19">The sequence shown here is derived from an EMBL/GenBank/DDBJ whole genome shotgun (WGS) entry which is preliminary data.</text>
</comment>
<dbReference type="InterPro" id="IPR006068">
    <property type="entry name" value="ATPase_P-typ_cation-transptr_C"/>
</dbReference>
<dbReference type="Pfam" id="PF00122">
    <property type="entry name" value="E1-E2_ATPase"/>
    <property type="match status" value="1"/>
</dbReference>
<dbReference type="GO" id="GO:0030007">
    <property type="term" value="P:intracellular potassium ion homeostasis"/>
    <property type="evidence" value="ECO:0007669"/>
    <property type="project" value="TreeGrafter"/>
</dbReference>
<comment type="function">
    <text evidence="14">This is the catalytic component of the active enzyme, which catalyzes the hydrolysis of ATP coupled with the exchange of sodium and potassium ions across the plasma membrane. This action creates the electrochemical gradient of sodium and potassium ions, providing the energy for active transport of various nutrients.</text>
</comment>
<dbReference type="Gene3D" id="1.20.1110.10">
    <property type="entry name" value="Calcium-transporting ATPase, transmembrane domain"/>
    <property type="match status" value="1"/>
</dbReference>
<evidence type="ECO:0000256" key="16">
    <source>
        <dbReference type="RuleBase" id="RU362084"/>
    </source>
</evidence>
<evidence type="ECO:0000256" key="2">
    <source>
        <dbReference type="ARBA" id="ARBA00006934"/>
    </source>
</evidence>
<dbReference type="SFLD" id="SFLDF00027">
    <property type="entry name" value="p-type_atpase"/>
    <property type="match status" value="1"/>
</dbReference>
<dbReference type="STRING" id="53326.A0A016UUN1"/>
<dbReference type="GO" id="GO:0016887">
    <property type="term" value="F:ATP hydrolysis activity"/>
    <property type="evidence" value="ECO:0007669"/>
    <property type="project" value="InterPro"/>
</dbReference>
<evidence type="ECO:0000256" key="11">
    <source>
        <dbReference type="ARBA" id="ARBA00022989"/>
    </source>
</evidence>
<dbReference type="InterPro" id="IPR008250">
    <property type="entry name" value="ATPase_P-typ_transduc_dom_A_sf"/>
</dbReference>
<dbReference type="SFLD" id="SFLDG00002">
    <property type="entry name" value="C1.7:_P-type_atpase_like"/>
    <property type="match status" value="1"/>
</dbReference>
<accession>A0A016UUN1</accession>
<dbReference type="SUPFAM" id="SSF56784">
    <property type="entry name" value="HAD-like"/>
    <property type="match status" value="1"/>
</dbReference>
<evidence type="ECO:0000256" key="6">
    <source>
        <dbReference type="ARBA" id="ARBA00022692"/>
    </source>
</evidence>
<dbReference type="GO" id="GO:1990573">
    <property type="term" value="P:potassium ion import across plasma membrane"/>
    <property type="evidence" value="ECO:0007669"/>
    <property type="project" value="TreeGrafter"/>
</dbReference>
<dbReference type="NCBIfam" id="TIGR01494">
    <property type="entry name" value="ATPase_P-type"/>
    <property type="match status" value="2"/>
</dbReference>
<keyword evidence="13 16" id="KW-0472">Membrane</keyword>
<evidence type="ECO:0000256" key="4">
    <source>
        <dbReference type="ARBA" id="ARBA00022538"/>
    </source>
</evidence>
<feature type="transmembrane region" description="Helical" evidence="16">
    <location>
        <begin position="952"/>
        <end position="969"/>
    </location>
</feature>
<dbReference type="InterPro" id="IPR036412">
    <property type="entry name" value="HAD-like_sf"/>
</dbReference>
<dbReference type="Gene3D" id="3.40.50.1000">
    <property type="entry name" value="HAD superfamily/HAD-like"/>
    <property type="match status" value="1"/>
</dbReference>
<keyword evidence="6 16" id="KW-0812">Transmembrane</keyword>
<dbReference type="PROSITE" id="PS00154">
    <property type="entry name" value="ATPASE_E1_E2"/>
    <property type="match status" value="1"/>
</dbReference>
<dbReference type="Pfam" id="PF00690">
    <property type="entry name" value="Cation_ATPase_N"/>
    <property type="match status" value="1"/>
</dbReference>
<dbReference type="FunFam" id="3.40.1110.10:FF:000001">
    <property type="entry name" value="Sodium/potassium-transporting ATPase subunit alpha"/>
    <property type="match status" value="1"/>
</dbReference>
<feature type="transmembrane region" description="Helical" evidence="16">
    <location>
        <begin position="78"/>
        <end position="99"/>
    </location>
</feature>
<evidence type="ECO:0000256" key="1">
    <source>
        <dbReference type="ARBA" id="ARBA00004141"/>
    </source>
</evidence>
<dbReference type="PRINTS" id="PR00121">
    <property type="entry name" value="NAKATPASE"/>
</dbReference>
<feature type="transmembrane region" description="Helical" evidence="16">
    <location>
        <begin position="275"/>
        <end position="299"/>
    </location>
</feature>
<comment type="similarity">
    <text evidence="2 16">Belongs to the cation transport ATPase (P-type) (TC 3.A.3) family. Type IIC subfamily.</text>
</comment>
<dbReference type="Pfam" id="PF00689">
    <property type="entry name" value="Cation_ATPase_C"/>
    <property type="match status" value="1"/>
</dbReference>
<dbReference type="FunFam" id="3.40.50.1000:FF:000083">
    <property type="entry name" value="Sodium/potassium-transporting ATPase subunit alpha"/>
    <property type="match status" value="1"/>
</dbReference>
<dbReference type="GO" id="GO:0005391">
    <property type="term" value="F:P-type sodium:potassium-exchanging transporter activity"/>
    <property type="evidence" value="ECO:0007669"/>
    <property type="project" value="TreeGrafter"/>
</dbReference>
<feature type="transmembrane region" description="Helical" evidence="16">
    <location>
        <begin position="305"/>
        <end position="333"/>
    </location>
</feature>
<dbReference type="FunFam" id="2.70.150.10:FF:000003">
    <property type="entry name" value="Sodium/potassium-transporting ATPase subunit alpha"/>
    <property type="match status" value="1"/>
</dbReference>
<dbReference type="Pfam" id="PF13246">
    <property type="entry name" value="Cation_ATPase"/>
    <property type="match status" value="1"/>
</dbReference>
<dbReference type="InterPro" id="IPR023299">
    <property type="entry name" value="ATPase_P-typ_cyto_dom_N"/>
</dbReference>
<keyword evidence="10" id="KW-1278">Translocase</keyword>
<dbReference type="InterPro" id="IPR018303">
    <property type="entry name" value="ATPase_P-typ_P_site"/>
</dbReference>
<keyword evidence="3 16" id="KW-0813">Transport</keyword>
<keyword evidence="9 16" id="KW-0630">Potassium</keyword>
<dbReference type="Pfam" id="PF08282">
    <property type="entry name" value="Hydrolase_3"/>
    <property type="match status" value="1"/>
</dbReference>
<dbReference type="SUPFAM" id="SSF81665">
    <property type="entry name" value="Calcium ATPase, transmembrane domain M"/>
    <property type="match status" value="1"/>
</dbReference>
<dbReference type="SUPFAM" id="SSF81660">
    <property type="entry name" value="Metal cation-transporting ATPase, ATP-binding domain N"/>
    <property type="match status" value="1"/>
</dbReference>
<evidence type="ECO:0000256" key="17">
    <source>
        <dbReference type="SAM" id="MobiDB-lite"/>
    </source>
</evidence>
<dbReference type="AlphaFoldDB" id="A0A016UUN1"/>
<keyword evidence="20" id="KW-1185">Reference proteome</keyword>
<keyword evidence="11 16" id="KW-1133">Transmembrane helix</keyword>
<evidence type="ECO:0000256" key="9">
    <source>
        <dbReference type="ARBA" id="ARBA00022958"/>
    </source>
</evidence>
<dbReference type="FunFam" id="1.20.1110.10:FF:000095">
    <property type="entry name" value="Sodium/potassium-transporting ATPase subunit alpha-1"/>
    <property type="match status" value="2"/>
</dbReference>
<evidence type="ECO:0000256" key="5">
    <source>
        <dbReference type="ARBA" id="ARBA00022553"/>
    </source>
</evidence>
<keyword evidence="5" id="KW-0597">Phosphoprotein</keyword>
<keyword evidence="7 16" id="KW-0547">Nucleotide-binding</keyword>
<evidence type="ECO:0000256" key="12">
    <source>
        <dbReference type="ARBA" id="ARBA00023065"/>
    </source>
</evidence>
<evidence type="ECO:0000256" key="15">
    <source>
        <dbReference type="ARBA" id="ARBA00038795"/>
    </source>
</evidence>